<dbReference type="Pfam" id="PF08745">
    <property type="entry name" value="PIN_5"/>
    <property type="match status" value="1"/>
</dbReference>
<comment type="caution">
    <text evidence="6">The sequence shown here is derived from an EMBL/GenBank/DDBJ whole genome shotgun (WGS) entry which is preliminary data.</text>
</comment>
<evidence type="ECO:0000256" key="3">
    <source>
        <dbReference type="ARBA" id="ARBA00022759"/>
    </source>
</evidence>
<dbReference type="NCBIfam" id="NF003343">
    <property type="entry name" value="PRK04358.1-4"/>
    <property type="match status" value="1"/>
</dbReference>
<dbReference type="Proteomes" id="UP000195137">
    <property type="component" value="Unassembled WGS sequence"/>
</dbReference>
<comment type="similarity">
    <text evidence="5">Belongs to the HARP family.</text>
</comment>
<dbReference type="PANTHER" id="PTHR41173:SF1">
    <property type="entry name" value="RNA-FREE RIBONUCLEASE P"/>
    <property type="match status" value="1"/>
</dbReference>
<evidence type="ECO:0000256" key="1">
    <source>
        <dbReference type="ARBA" id="ARBA00022694"/>
    </source>
</evidence>
<dbReference type="EMBL" id="MRZU01000003">
    <property type="protein sequence ID" value="OUJ19043.1"/>
    <property type="molecule type" value="Genomic_DNA"/>
</dbReference>
<evidence type="ECO:0000256" key="4">
    <source>
        <dbReference type="ARBA" id="ARBA00022801"/>
    </source>
</evidence>
<keyword evidence="2 5" id="KW-0540">Nuclease</keyword>
<protein>
    <recommendedName>
        <fullName evidence="5">RNA-free ribonuclease P</fullName>
        <shortName evidence="5">RNA-free RNase P</shortName>
        <ecNumber evidence="5">3.1.26.5</ecNumber>
    </recommendedName>
    <alternativeName>
        <fullName evidence="5">Protein-only RNase P</fullName>
    </alternativeName>
</protein>
<organism evidence="6 7">
    <name type="scientific">Methanonatronarchaeum thermophilum</name>
    <dbReference type="NCBI Taxonomy" id="1927129"/>
    <lineage>
        <taxon>Archaea</taxon>
        <taxon>Methanobacteriati</taxon>
        <taxon>Methanobacteriota</taxon>
        <taxon>Methanonatronarchaeia</taxon>
        <taxon>Methanonatronarchaeales</taxon>
        <taxon>Methanonatronarchaeaceae</taxon>
        <taxon>Methanonatronarchaeum</taxon>
    </lineage>
</organism>
<dbReference type="InterPro" id="IPR014856">
    <property type="entry name" value="RNA_free_RNase_P"/>
</dbReference>
<gene>
    <name evidence="6" type="ORF">AMET1_0695</name>
</gene>
<keyword evidence="4 5" id="KW-0378">Hydrolase</keyword>
<reference evidence="6 7" key="1">
    <citation type="submission" date="2016-12" db="EMBL/GenBank/DDBJ databases">
        <title>Discovery of methanogenic haloarchaea.</title>
        <authorList>
            <person name="Sorokin D.Y."/>
            <person name="Makarova K.S."/>
            <person name="Abbas B."/>
            <person name="Ferrer M."/>
            <person name="Golyshin P.N."/>
        </authorList>
    </citation>
    <scope>NUCLEOTIDE SEQUENCE [LARGE SCALE GENOMIC DNA]</scope>
    <source>
        <strain evidence="6">AMET1</strain>
    </source>
</reference>
<evidence type="ECO:0000256" key="2">
    <source>
        <dbReference type="ARBA" id="ARBA00022722"/>
    </source>
</evidence>
<dbReference type="GO" id="GO:0001682">
    <property type="term" value="P:tRNA 5'-leader removal"/>
    <property type="evidence" value="ECO:0007669"/>
    <property type="project" value="UniProtKB-UniRule"/>
</dbReference>
<accession>A0A1Y3GFG7</accession>
<dbReference type="HAMAP" id="MF_01078">
    <property type="entry name" value="RNA_free_RNase_P"/>
    <property type="match status" value="1"/>
</dbReference>
<name>A0A1Y3GFG7_9EURY</name>
<comment type="catalytic activity">
    <reaction evidence="5">
        <text>Endonucleolytic cleavage of RNA, removing 5'-extranucleotides from tRNA precursor.</text>
        <dbReference type="EC" id="3.1.26.5"/>
    </reaction>
</comment>
<keyword evidence="3 5" id="KW-0255">Endonuclease</keyword>
<dbReference type="EC" id="3.1.26.5" evidence="5"/>
<dbReference type="NCBIfam" id="TIGR03875">
    <property type="entry name" value="RNA_lig_partner"/>
    <property type="match status" value="1"/>
</dbReference>
<sequence>MNNLERQYFVFDTTALTDVEMRKREGYDSLCEGIDGVLELVSKARLELNISCYVPYPTVYREMRDFINRHECDEEVKVKLDTWLVKKTPNRYEVEIPASIFYEYVDFMRSRINKGMNVAEDAIWDISVNCLNTDIGDMDAEEVEKDIKREMIGQTISDFRDKYRSALRYGILDSAPDIDVLLLAKELDAAVVGADDGIEKWAERLGLRFVKASSFPRMIQEYLRRKDEIRSRGQADDFEI</sequence>
<evidence type="ECO:0000313" key="6">
    <source>
        <dbReference type="EMBL" id="OUJ19043.1"/>
    </source>
</evidence>
<evidence type="ECO:0000256" key="5">
    <source>
        <dbReference type="HAMAP-Rule" id="MF_01078"/>
    </source>
</evidence>
<dbReference type="CDD" id="cd18691">
    <property type="entry name" value="PIN_VapC-like"/>
    <property type="match status" value="1"/>
</dbReference>
<dbReference type="GO" id="GO:0004526">
    <property type="term" value="F:ribonuclease P activity"/>
    <property type="evidence" value="ECO:0007669"/>
    <property type="project" value="UniProtKB-UniRule"/>
</dbReference>
<evidence type="ECO:0000313" key="7">
    <source>
        <dbReference type="Proteomes" id="UP000195137"/>
    </source>
</evidence>
<keyword evidence="1 5" id="KW-0819">tRNA processing</keyword>
<proteinExistence type="inferred from homology"/>
<dbReference type="PANTHER" id="PTHR41173">
    <property type="entry name" value="UPF0278 PROTEIN TK1425"/>
    <property type="match status" value="1"/>
</dbReference>
<keyword evidence="7" id="KW-1185">Reference proteome</keyword>
<dbReference type="AlphaFoldDB" id="A0A1Y3GFG7"/>
<comment type="function">
    <text evidence="5">RNA-free RNase P that catalyzes the removal of the 5'-leader sequence from pre-tRNA to produce the mature 5'-terminus.</text>
</comment>